<sequence>MSINHYATNFYKKISSKIDTNNITGDKLLNITQCNNINLFIIKKIYDDWLNNFNKNKIPFFDYDNKETKEAQKNFMNILSRHIKIKSSIIPNIIIEAIKETVKLAANPSNYIVNDTFKNLNEINGENLKARKKYYPYHKDVFDKLISDIQHFENNTIEKTDLIKLVAKQNLNECEILIKELNSILAIDKNLFIKIDNNYSHNEELFNMNKKEYDSFLLEIKSCNTFQEATEIILDNLKDNYKYKLNDPKLIKILTSIKENY</sequence>
<dbReference type="EMBL" id="UINC01001471">
    <property type="protein sequence ID" value="SUZ81506.1"/>
    <property type="molecule type" value="Genomic_DNA"/>
</dbReference>
<proteinExistence type="predicted"/>
<accession>A0A381QQ79</accession>
<dbReference type="AlphaFoldDB" id="A0A381QQ79"/>
<protein>
    <submittedName>
        <fullName evidence="1">Uncharacterized protein</fullName>
    </submittedName>
</protein>
<organism evidence="1">
    <name type="scientific">marine metagenome</name>
    <dbReference type="NCBI Taxonomy" id="408172"/>
    <lineage>
        <taxon>unclassified sequences</taxon>
        <taxon>metagenomes</taxon>
        <taxon>ecological metagenomes</taxon>
    </lineage>
</organism>
<evidence type="ECO:0000313" key="1">
    <source>
        <dbReference type="EMBL" id="SUZ81506.1"/>
    </source>
</evidence>
<gene>
    <name evidence="1" type="ORF">METZ01_LOCUS34360</name>
</gene>
<name>A0A381QQ79_9ZZZZ</name>
<reference evidence="1" key="1">
    <citation type="submission" date="2018-05" db="EMBL/GenBank/DDBJ databases">
        <authorList>
            <person name="Lanie J.A."/>
            <person name="Ng W.-L."/>
            <person name="Kazmierczak K.M."/>
            <person name="Andrzejewski T.M."/>
            <person name="Davidsen T.M."/>
            <person name="Wayne K.J."/>
            <person name="Tettelin H."/>
            <person name="Glass J.I."/>
            <person name="Rusch D."/>
            <person name="Podicherti R."/>
            <person name="Tsui H.-C.T."/>
            <person name="Winkler M.E."/>
        </authorList>
    </citation>
    <scope>NUCLEOTIDE SEQUENCE</scope>
</reference>